<dbReference type="NCBIfam" id="NF045535">
    <property type="entry name" value="Sel_Asgard"/>
    <property type="match status" value="1"/>
</dbReference>
<accession>A0A0F9EU57</accession>
<proteinExistence type="predicted"/>
<gene>
    <name evidence="1" type="ORF">LCGC14_2032650</name>
</gene>
<comment type="caution">
    <text evidence="1">The sequence shown here is derived from an EMBL/GenBank/DDBJ whole genome shotgun (WGS) entry which is preliminary data.</text>
</comment>
<reference evidence="1" key="1">
    <citation type="journal article" date="2015" name="Nature">
        <title>Complex archaea that bridge the gap between prokaryotes and eukaryotes.</title>
        <authorList>
            <person name="Spang A."/>
            <person name="Saw J.H."/>
            <person name="Jorgensen S.L."/>
            <person name="Zaremba-Niedzwiedzka K."/>
            <person name="Martijn J."/>
            <person name="Lind A.E."/>
            <person name="van Eijk R."/>
            <person name="Schleper C."/>
            <person name="Guy L."/>
            <person name="Ettema T.J."/>
        </authorList>
    </citation>
    <scope>NUCLEOTIDE SEQUENCE</scope>
</reference>
<dbReference type="AlphaFoldDB" id="A0A0F9EU57"/>
<protein>
    <submittedName>
        <fullName evidence="1">Uncharacterized protein</fullName>
    </submittedName>
</protein>
<dbReference type="EMBL" id="LAZR01023686">
    <property type="protein sequence ID" value="KKL77663.1"/>
    <property type="molecule type" value="Genomic_DNA"/>
</dbReference>
<name>A0A0F9EU57_9ZZZZ</name>
<sequence>MENRLLSQFNSVITSQWPSKQIEEQYDPLKPRELFELAYHTCNSITMRSILIKLSTGVDQGGSRAVFYSSTKKFTLIKSLDSVLTITKYFTDGGTGDKVITDIQPTLKKRKENFANKDQEIKVQILKSILVERKLDECTNLALLQENNRRVYFAIGDARESAAVIPIFMEAEGASLVQLALNKWMETAQRLDHEKNFPENLIPGILKNLTQIKRWLLDLISSFLDK</sequence>
<organism evidence="1">
    <name type="scientific">marine sediment metagenome</name>
    <dbReference type="NCBI Taxonomy" id="412755"/>
    <lineage>
        <taxon>unclassified sequences</taxon>
        <taxon>metagenomes</taxon>
        <taxon>ecological metagenomes</taxon>
    </lineage>
</organism>
<evidence type="ECO:0000313" key="1">
    <source>
        <dbReference type="EMBL" id="KKL77663.1"/>
    </source>
</evidence>